<keyword evidence="5" id="KW-1015">Disulfide bond</keyword>
<evidence type="ECO:0000256" key="4">
    <source>
        <dbReference type="ARBA" id="ARBA00022801"/>
    </source>
</evidence>
<dbReference type="PANTHER" id="PTHR33146:SF26">
    <property type="entry name" value="ENDONUCLEASE 4"/>
    <property type="match status" value="1"/>
</dbReference>
<dbReference type="InterPro" id="IPR003154">
    <property type="entry name" value="S1/P1nuclease"/>
</dbReference>
<dbReference type="PANTHER" id="PTHR33146">
    <property type="entry name" value="ENDONUCLEASE 4"/>
    <property type="match status" value="1"/>
</dbReference>
<evidence type="ECO:0000256" key="1">
    <source>
        <dbReference type="ARBA" id="ARBA00022722"/>
    </source>
</evidence>
<proteinExistence type="predicted"/>
<keyword evidence="1" id="KW-0540">Nuclease</keyword>
<name>A0ABW3UAH3_9GAMM</name>
<organism evidence="7 8">
    <name type="scientific">Microbulbifer celer</name>
    <dbReference type="NCBI Taxonomy" id="435905"/>
    <lineage>
        <taxon>Bacteria</taxon>
        <taxon>Pseudomonadati</taxon>
        <taxon>Pseudomonadota</taxon>
        <taxon>Gammaproteobacteria</taxon>
        <taxon>Cellvibrionales</taxon>
        <taxon>Microbulbiferaceae</taxon>
        <taxon>Microbulbifer</taxon>
    </lineage>
</organism>
<evidence type="ECO:0000313" key="8">
    <source>
        <dbReference type="Proteomes" id="UP001597264"/>
    </source>
</evidence>
<keyword evidence="3" id="KW-0255">Endonuclease</keyword>
<evidence type="ECO:0000256" key="2">
    <source>
        <dbReference type="ARBA" id="ARBA00022723"/>
    </source>
</evidence>
<keyword evidence="8" id="KW-1185">Reference proteome</keyword>
<dbReference type="Proteomes" id="UP001597264">
    <property type="component" value="Unassembled WGS sequence"/>
</dbReference>
<protein>
    <submittedName>
        <fullName evidence="7">S1/P1 nuclease</fullName>
    </submittedName>
</protein>
<dbReference type="SUPFAM" id="SSF48537">
    <property type="entry name" value="Phospholipase C/P1 nuclease"/>
    <property type="match status" value="1"/>
</dbReference>
<accession>A0ABW3UAH3</accession>
<evidence type="ECO:0000256" key="3">
    <source>
        <dbReference type="ARBA" id="ARBA00022759"/>
    </source>
</evidence>
<sequence length="137" mass="14937">MVKILSSLSAKVATIENTGVDMRVLMAKGIIAAAALVVSTSAWCWGADAHRVTGAIAWEYLSEETREKTRNLLQVMGEESLAEAGTWADRIRGNPEYDWAAPLHYINLSATWSGYRAARDCPEQGCCSGQLFLATEL</sequence>
<dbReference type="Pfam" id="PF02265">
    <property type="entry name" value="S1-P1_nuclease"/>
    <property type="match status" value="1"/>
</dbReference>
<comment type="caution">
    <text evidence="7">The sequence shown here is derived from an EMBL/GenBank/DDBJ whole genome shotgun (WGS) entry which is preliminary data.</text>
</comment>
<dbReference type="InterPro" id="IPR008947">
    <property type="entry name" value="PLipase_C/P1_nuclease_dom_sf"/>
</dbReference>
<reference evidence="8" key="1">
    <citation type="journal article" date="2019" name="Int. J. Syst. Evol. Microbiol.">
        <title>The Global Catalogue of Microorganisms (GCM) 10K type strain sequencing project: providing services to taxonomists for standard genome sequencing and annotation.</title>
        <authorList>
            <consortium name="The Broad Institute Genomics Platform"/>
            <consortium name="The Broad Institute Genome Sequencing Center for Infectious Disease"/>
            <person name="Wu L."/>
            <person name="Ma J."/>
        </authorList>
    </citation>
    <scope>NUCLEOTIDE SEQUENCE [LARGE SCALE GENOMIC DNA]</scope>
    <source>
        <strain evidence="8">CCUG 54356</strain>
    </source>
</reference>
<keyword evidence="2" id="KW-0479">Metal-binding</keyword>
<keyword evidence="6" id="KW-0325">Glycoprotein</keyword>
<dbReference type="RefSeq" id="WP_230438779.1">
    <property type="nucleotide sequence ID" value="NZ_CP087715.1"/>
</dbReference>
<evidence type="ECO:0000256" key="5">
    <source>
        <dbReference type="ARBA" id="ARBA00023157"/>
    </source>
</evidence>
<evidence type="ECO:0000256" key="6">
    <source>
        <dbReference type="ARBA" id="ARBA00023180"/>
    </source>
</evidence>
<evidence type="ECO:0000313" key="7">
    <source>
        <dbReference type="EMBL" id="MFD1217657.1"/>
    </source>
</evidence>
<dbReference type="Gene3D" id="1.10.575.10">
    <property type="entry name" value="P1 Nuclease"/>
    <property type="match status" value="1"/>
</dbReference>
<gene>
    <name evidence="7" type="ORF">ACFQ2X_13670</name>
</gene>
<dbReference type="EMBL" id="JBHTLR010000019">
    <property type="protein sequence ID" value="MFD1217657.1"/>
    <property type="molecule type" value="Genomic_DNA"/>
</dbReference>
<keyword evidence="4" id="KW-0378">Hydrolase</keyword>